<comment type="cofactor">
    <cofactor evidence="1">
        <name>pyridoxal 5'-phosphate</name>
        <dbReference type="ChEBI" id="CHEBI:597326"/>
    </cofactor>
</comment>
<dbReference type="FunFam" id="3.90.1150.10:FF:000063">
    <property type="entry name" value="Probable cystathionine gamma-synthase"/>
    <property type="match status" value="1"/>
</dbReference>
<dbReference type="Pfam" id="PF01053">
    <property type="entry name" value="Cys_Met_Meta_PP"/>
    <property type="match status" value="1"/>
</dbReference>
<dbReference type="GO" id="GO:0019346">
    <property type="term" value="P:transsulfuration"/>
    <property type="evidence" value="ECO:0007669"/>
    <property type="project" value="InterPro"/>
</dbReference>
<comment type="pathway">
    <text evidence="6">Amino-acid biosynthesis; L-methionine biosynthesis via de novo pathway; L-cystathionine from O-succinyl-L-homoserine: step 1/1.</text>
</comment>
<gene>
    <name evidence="10" type="ORF">CONPUDRAFT_83744</name>
</gene>
<accession>A0A5M3MGB6</accession>
<feature type="compositionally biased region" description="Low complexity" evidence="9">
    <location>
        <begin position="232"/>
        <end position="266"/>
    </location>
</feature>
<keyword evidence="11" id="KW-1185">Reference proteome</keyword>
<dbReference type="InterPro" id="IPR000277">
    <property type="entry name" value="Cys/Met-Metab_PyrdxlP-dep_enz"/>
</dbReference>
<feature type="region of interest" description="Disordered" evidence="9">
    <location>
        <begin position="232"/>
        <end position="271"/>
    </location>
</feature>
<dbReference type="InterPro" id="IPR015424">
    <property type="entry name" value="PyrdxlP-dep_Trfase"/>
</dbReference>
<dbReference type="AlphaFoldDB" id="A0A5M3MGB6"/>
<feature type="compositionally biased region" description="Low complexity" evidence="9">
    <location>
        <begin position="136"/>
        <end position="146"/>
    </location>
</feature>
<evidence type="ECO:0000256" key="4">
    <source>
        <dbReference type="ARBA" id="ARBA00051441"/>
    </source>
</evidence>
<evidence type="ECO:0000256" key="5">
    <source>
        <dbReference type="ARBA" id="ARBA00058439"/>
    </source>
</evidence>
<evidence type="ECO:0000256" key="6">
    <source>
        <dbReference type="ARBA" id="ARBA00060510"/>
    </source>
</evidence>
<comment type="catalytic activity">
    <reaction evidence="4">
        <text>O-succinyl-L-homoserine + L-cysteine = L,L-cystathionine + succinate + H(+)</text>
        <dbReference type="Rhea" id="RHEA:20397"/>
        <dbReference type="ChEBI" id="CHEBI:15378"/>
        <dbReference type="ChEBI" id="CHEBI:30031"/>
        <dbReference type="ChEBI" id="CHEBI:35235"/>
        <dbReference type="ChEBI" id="CHEBI:57661"/>
        <dbReference type="ChEBI" id="CHEBI:58161"/>
        <dbReference type="EC" id="2.5.1.48"/>
    </reaction>
</comment>
<dbReference type="Gene3D" id="3.90.1150.10">
    <property type="entry name" value="Aspartate Aminotransferase, domain 1"/>
    <property type="match status" value="1"/>
</dbReference>
<dbReference type="PANTHER" id="PTHR42699">
    <property type="match status" value="1"/>
</dbReference>
<name>A0A5M3MGB6_CONPW</name>
<dbReference type="GO" id="GO:0003962">
    <property type="term" value="F:cystathionine gamma-synthase activity"/>
    <property type="evidence" value="ECO:0007669"/>
    <property type="project" value="UniProtKB-EC"/>
</dbReference>
<dbReference type="Gene3D" id="3.40.640.10">
    <property type="entry name" value="Type I PLP-dependent aspartate aminotransferase-like (Major domain)"/>
    <property type="match status" value="1"/>
</dbReference>
<dbReference type="EMBL" id="JH711582">
    <property type="protein sequence ID" value="EIW78262.1"/>
    <property type="molecule type" value="Genomic_DNA"/>
</dbReference>
<dbReference type="KEGG" id="cput:CONPUDRAFT_83744"/>
<dbReference type="Proteomes" id="UP000053558">
    <property type="component" value="Unassembled WGS sequence"/>
</dbReference>
<dbReference type="RefSeq" id="XP_007771329.1">
    <property type="nucleotide sequence ID" value="XM_007773139.1"/>
</dbReference>
<dbReference type="InterPro" id="IPR051750">
    <property type="entry name" value="Trans-sulfuration_enzymes"/>
</dbReference>
<evidence type="ECO:0000313" key="11">
    <source>
        <dbReference type="Proteomes" id="UP000053558"/>
    </source>
</evidence>
<organism evidence="10 11">
    <name type="scientific">Coniophora puteana (strain RWD-64-598)</name>
    <name type="common">Brown rot fungus</name>
    <dbReference type="NCBI Taxonomy" id="741705"/>
    <lineage>
        <taxon>Eukaryota</taxon>
        <taxon>Fungi</taxon>
        <taxon>Dikarya</taxon>
        <taxon>Basidiomycota</taxon>
        <taxon>Agaricomycotina</taxon>
        <taxon>Agaricomycetes</taxon>
        <taxon>Agaricomycetidae</taxon>
        <taxon>Boletales</taxon>
        <taxon>Coniophorineae</taxon>
        <taxon>Coniophoraceae</taxon>
        <taxon>Coniophora</taxon>
    </lineage>
</organism>
<evidence type="ECO:0000256" key="9">
    <source>
        <dbReference type="SAM" id="MobiDB-lite"/>
    </source>
</evidence>
<evidence type="ECO:0000256" key="7">
    <source>
        <dbReference type="ARBA" id="ARBA00066530"/>
    </source>
</evidence>
<dbReference type="PANTHER" id="PTHR42699:SF1">
    <property type="entry name" value="CYSTATHIONINE GAMMA-SYNTHASE-RELATED"/>
    <property type="match status" value="1"/>
</dbReference>
<dbReference type="InterPro" id="IPR015421">
    <property type="entry name" value="PyrdxlP-dep_Trfase_major"/>
</dbReference>
<comment type="function">
    <text evidence="5">Catalyzes the formation of L-cystathionine from O-succinyl-L-homoserine (OSHS) and L-cysteine, via a gamma-replacement reaction. In the absence of thiol, catalyzes gamma-elimination to form 2-oxobutanoate, succinate and ammonia.</text>
</comment>
<dbReference type="SUPFAM" id="SSF53383">
    <property type="entry name" value="PLP-dependent transferases"/>
    <property type="match status" value="1"/>
</dbReference>
<evidence type="ECO:0000256" key="3">
    <source>
        <dbReference type="ARBA" id="ARBA00022898"/>
    </source>
</evidence>
<proteinExistence type="predicted"/>
<keyword evidence="2 10" id="KW-0808">Transferase</keyword>
<protein>
    <recommendedName>
        <fullName evidence="7">cystathionine gamma-synthase</fullName>
        <ecNumber evidence="7">2.5.1.48</ecNumber>
    </recommendedName>
    <alternativeName>
        <fullName evidence="8">O-succinylhomoserine (thiol)-lyase</fullName>
    </alternativeName>
</protein>
<evidence type="ECO:0000256" key="8">
    <source>
        <dbReference type="ARBA" id="ARBA00083849"/>
    </source>
</evidence>
<dbReference type="InterPro" id="IPR015422">
    <property type="entry name" value="PyrdxlP-dep_Trfase_small"/>
</dbReference>
<evidence type="ECO:0000256" key="2">
    <source>
        <dbReference type="ARBA" id="ARBA00022679"/>
    </source>
</evidence>
<evidence type="ECO:0000313" key="10">
    <source>
        <dbReference type="EMBL" id="EIW78262.1"/>
    </source>
</evidence>
<feature type="region of interest" description="Disordered" evidence="9">
    <location>
        <begin position="127"/>
        <end position="151"/>
    </location>
</feature>
<dbReference type="EC" id="2.5.1.48" evidence="7"/>
<comment type="caution">
    <text evidence="10">The sequence shown here is derived from an EMBL/GenBank/DDBJ whole genome shotgun (WGS) entry which is preliminary data.</text>
</comment>
<dbReference type="OMA" id="KVAKRCR"/>
<dbReference type="OrthoDB" id="10047078at2759"/>
<evidence type="ECO:0000256" key="1">
    <source>
        <dbReference type="ARBA" id="ARBA00001933"/>
    </source>
</evidence>
<keyword evidence="3" id="KW-0663">Pyridoxal phosphate</keyword>
<dbReference type="FunFam" id="3.40.640.10:FF:000094">
    <property type="entry name" value="Probable cystathionine gamma-synthase"/>
    <property type="match status" value="1"/>
</dbReference>
<dbReference type="GeneID" id="19210645"/>
<dbReference type="GO" id="GO:0030170">
    <property type="term" value="F:pyridoxal phosphate binding"/>
    <property type="evidence" value="ECO:0007669"/>
    <property type="project" value="InterPro"/>
</dbReference>
<sequence>MSAAVAPPNFASTSEPLGAAVPPFTSHAISVSLPTWRDNIGYEEGEKRVADAMVTGYPRFFIHRSVQKLAAICEQKFGQGGEKCLLCPSRRVAEHCRAFILDRLAKEGKKGHVRLVQYFIASSPPPSPTILKHQRAGSSSAGTSTSNGDADTAHRSAEIHIALFQPDVFPYAKQFWQHCGMIVSSRLAEHCLTLLDASSEPASQAAPASPTTPAFSNSRVAFKAPNRHYSVKSTPKLSASSSSSPVFPTTAAQPAPSPSVPQTTPPDAESLSRDQTMYLEERYGRNLPLSSAPHAKRALRRRIAGVLLHDDSPSPAPSDADDAIGQAGAEEPLAPLGPSSRGVPGVTEHDVFLFPTGMSAIWSAHQLALGAAPAGVRESAKSVCFGFPYTDTLKILEKWGPGCYFLGHGLDEDVDELERILASPSSSPNESENDGERPILALFTEFPSNPLLRSAPLPRLRALADKHNFILVVDDTIGNFLNVAVLPHADIVVSSLSKIFSGDANAMGGALVLNPAGAHYPALKRTMGAQYEDVYWAEDALFMERNSRDFARRVRRVDENTLAVCEFLHARSAALASSSSPTSSLPNENTKPPIINQVFYPKYITPHNYATCRVLSPTTGVPEGGYGGLFSLTFTSLLASRAFFDALPCMKGPSLGTNFTLACPYTILAHYAELPWAAGWGVEEGLVRVSIGLEERDVLLSWFAGALEAAERATQGEGEAGI</sequence>
<reference evidence="11" key="1">
    <citation type="journal article" date="2012" name="Science">
        <title>The Paleozoic origin of enzymatic lignin decomposition reconstructed from 31 fungal genomes.</title>
        <authorList>
            <person name="Floudas D."/>
            <person name="Binder M."/>
            <person name="Riley R."/>
            <person name="Barry K."/>
            <person name="Blanchette R.A."/>
            <person name="Henrissat B."/>
            <person name="Martinez A.T."/>
            <person name="Otillar R."/>
            <person name="Spatafora J.W."/>
            <person name="Yadav J.S."/>
            <person name="Aerts A."/>
            <person name="Benoit I."/>
            <person name="Boyd A."/>
            <person name="Carlson A."/>
            <person name="Copeland A."/>
            <person name="Coutinho P.M."/>
            <person name="de Vries R.P."/>
            <person name="Ferreira P."/>
            <person name="Findley K."/>
            <person name="Foster B."/>
            <person name="Gaskell J."/>
            <person name="Glotzer D."/>
            <person name="Gorecki P."/>
            <person name="Heitman J."/>
            <person name="Hesse C."/>
            <person name="Hori C."/>
            <person name="Igarashi K."/>
            <person name="Jurgens J.A."/>
            <person name="Kallen N."/>
            <person name="Kersten P."/>
            <person name="Kohler A."/>
            <person name="Kuees U."/>
            <person name="Kumar T.K.A."/>
            <person name="Kuo A."/>
            <person name="LaButti K."/>
            <person name="Larrondo L.F."/>
            <person name="Lindquist E."/>
            <person name="Ling A."/>
            <person name="Lombard V."/>
            <person name="Lucas S."/>
            <person name="Lundell T."/>
            <person name="Martin R."/>
            <person name="McLaughlin D.J."/>
            <person name="Morgenstern I."/>
            <person name="Morin E."/>
            <person name="Murat C."/>
            <person name="Nagy L.G."/>
            <person name="Nolan M."/>
            <person name="Ohm R.A."/>
            <person name="Patyshakuliyeva A."/>
            <person name="Rokas A."/>
            <person name="Ruiz-Duenas F.J."/>
            <person name="Sabat G."/>
            <person name="Salamov A."/>
            <person name="Samejima M."/>
            <person name="Schmutz J."/>
            <person name="Slot J.C."/>
            <person name="St John F."/>
            <person name="Stenlid J."/>
            <person name="Sun H."/>
            <person name="Sun S."/>
            <person name="Syed K."/>
            <person name="Tsang A."/>
            <person name="Wiebenga A."/>
            <person name="Young D."/>
            <person name="Pisabarro A."/>
            <person name="Eastwood D.C."/>
            <person name="Martin F."/>
            <person name="Cullen D."/>
            <person name="Grigoriev I.V."/>
            <person name="Hibbett D.S."/>
        </authorList>
    </citation>
    <scope>NUCLEOTIDE SEQUENCE [LARGE SCALE GENOMIC DNA]</scope>
    <source>
        <strain evidence="11">RWD-64-598 SS2</strain>
    </source>
</reference>